<dbReference type="EMBL" id="VSRR010039338">
    <property type="protein sequence ID" value="MPC74632.1"/>
    <property type="molecule type" value="Genomic_DNA"/>
</dbReference>
<organism evidence="1 2">
    <name type="scientific">Portunus trituberculatus</name>
    <name type="common">Swimming crab</name>
    <name type="synonym">Neptunus trituberculatus</name>
    <dbReference type="NCBI Taxonomy" id="210409"/>
    <lineage>
        <taxon>Eukaryota</taxon>
        <taxon>Metazoa</taxon>
        <taxon>Ecdysozoa</taxon>
        <taxon>Arthropoda</taxon>
        <taxon>Crustacea</taxon>
        <taxon>Multicrustacea</taxon>
        <taxon>Malacostraca</taxon>
        <taxon>Eumalacostraca</taxon>
        <taxon>Eucarida</taxon>
        <taxon>Decapoda</taxon>
        <taxon>Pleocyemata</taxon>
        <taxon>Brachyura</taxon>
        <taxon>Eubrachyura</taxon>
        <taxon>Portunoidea</taxon>
        <taxon>Portunidae</taxon>
        <taxon>Portuninae</taxon>
        <taxon>Portunus</taxon>
    </lineage>
</organism>
<reference evidence="1 2" key="1">
    <citation type="submission" date="2019-05" db="EMBL/GenBank/DDBJ databases">
        <title>Another draft genome of Portunus trituberculatus and its Hox gene families provides insights of decapod evolution.</title>
        <authorList>
            <person name="Jeong J.-H."/>
            <person name="Song I."/>
            <person name="Kim S."/>
            <person name="Choi T."/>
            <person name="Kim D."/>
            <person name="Ryu S."/>
            <person name="Kim W."/>
        </authorList>
    </citation>
    <scope>NUCLEOTIDE SEQUENCE [LARGE SCALE GENOMIC DNA]</scope>
    <source>
        <tissue evidence="1">Muscle</tissue>
    </source>
</reference>
<evidence type="ECO:0000313" key="1">
    <source>
        <dbReference type="EMBL" id="MPC74632.1"/>
    </source>
</evidence>
<protein>
    <submittedName>
        <fullName evidence="1">Uncharacterized protein</fullName>
    </submittedName>
</protein>
<keyword evidence="2" id="KW-1185">Reference proteome</keyword>
<comment type="caution">
    <text evidence="1">The sequence shown here is derived from an EMBL/GenBank/DDBJ whole genome shotgun (WGS) entry which is preliminary data.</text>
</comment>
<gene>
    <name evidence="1" type="ORF">E2C01_069000</name>
</gene>
<evidence type="ECO:0000313" key="2">
    <source>
        <dbReference type="Proteomes" id="UP000324222"/>
    </source>
</evidence>
<dbReference type="Proteomes" id="UP000324222">
    <property type="component" value="Unassembled WGS sequence"/>
</dbReference>
<name>A0A5B7HTH7_PORTR</name>
<sequence length="61" mass="6872">MARVSQPAFHHRIEDKLVIKGSGAESHPRHIPRGGRAAGSYIEGTFYLQHPPFTRQVVCEF</sequence>
<dbReference type="AlphaFoldDB" id="A0A5B7HTH7"/>
<proteinExistence type="predicted"/>
<accession>A0A5B7HTH7</accession>